<reference evidence="2 3" key="1">
    <citation type="journal article" date="2022" name="bioRxiv">
        <title>Genomics of Preaxostyla Flagellates Illuminates Evolutionary Transitions and the Path Towards Mitochondrial Loss.</title>
        <authorList>
            <person name="Novak L.V.F."/>
            <person name="Treitli S.C."/>
            <person name="Pyrih J."/>
            <person name="Halakuc P."/>
            <person name="Pipaliya S.V."/>
            <person name="Vacek V."/>
            <person name="Brzon O."/>
            <person name="Soukal P."/>
            <person name="Eme L."/>
            <person name="Dacks J.B."/>
            <person name="Karnkowska A."/>
            <person name="Elias M."/>
            <person name="Hampl V."/>
        </authorList>
    </citation>
    <scope>NUCLEOTIDE SEQUENCE [LARGE SCALE GENOMIC DNA]</scope>
    <source>
        <strain evidence="2">NAU3</strain>
        <tissue evidence="2">Gut</tissue>
    </source>
</reference>
<feature type="compositionally biased region" description="Low complexity" evidence="1">
    <location>
        <begin position="1"/>
        <end position="17"/>
    </location>
</feature>
<organism evidence="2 3">
    <name type="scientific">Blattamonas nauphoetae</name>
    <dbReference type="NCBI Taxonomy" id="2049346"/>
    <lineage>
        <taxon>Eukaryota</taxon>
        <taxon>Metamonada</taxon>
        <taxon>Preaxostyla</taxon>
        <taxon>Oxymonadida</taxon>
        <taxon>Blattamonas</taxon>
    </lineage>
</organism>
<evidence type="ECO:0000313" key="3">
    <source>
        <dbReference type="Proteomes" id="UP001281761"/>
    </source>
</evidence>
<sequence length="139" mass="15285">MMQHSPPIHPQSPSLIQHSQPHLHPPTKQATFVDCGDATLTGQHHIPTSPPLCGRMRVVDERTTSVSSHSLPPISIAPLHSSSKSNTFAQLLRATSRITTTLDLSETLVCSSFHLISPTHLNRLLRPPRLPLHSILLLQ</sequence>
<keyword evidence="3" id="KW-1185">Reference proteome</keyword>
<proteinExistence type="predicted"/>
<accession>A0ABQ9X7N7</accession>
<gene>
    <name evidence="2" type="ORF">BLNAU_17145</name>
</gene>
<comment type="caution">
    <text evidence="2">The sequence shown here is derived from an EMBL/GenBank/DDBJ whole genome shotgun (WGS) entry which is preliminary data.</text>
</comment>
<name>A0ABQ9X7N7_9EUKA</name>
<dbReference type="Proteomes" id="UP001281761">
    <property type="component" value="Unassembled WGS sequence"/>
</dbReference>
<protein>
    <submittedName>
        <fullName evidence="2">Uncharacterized protein</fullName>
    </submittedName>
</protein>
<evidence type="ECO:0000256" key="1">
    <source>
        <dbReference type="SAM" id="MobiDB-lite"/>
    </source>
</evidence>
<dbReference type="EMBL" id="JARBJD010000188">
    <property type="protein sequence ID" value="KAK2947918.1"/>
    <property type="molecule type" value="Genomic_DNA"/>
</dbReference>
<evidence type="ECO:0000313" key="2">
    <source>
        <dbReference type="EMBL" id="KAK2947918.1"/>
    </source>
</evidence>
<feature type="region of interest" description="Disordered" evidence="1">
    <location>
        <begin position="1"/>
        <end position="29"/>
    </location>
</feature>